<dbReference type="NCBIfam" id="TIGR00619">
    <property type="entry name" value="sbcd"/>
    <property type="match status" value="1"/>
</dbReference>
<dbReference type="InterPro" id="IPR026843">
    <property type="entry name" value="SbcD_C"/>
</dbReference>
<dbReference type="InterPro" id="IPR004593">
    <property type="entry name" value="SbcD"/>
</dbReference>
<keyword evidence="4 7" id="KW-0540">Nuclease</keyword>
<dbReference type="Proteomes" id="UP000184608">
    <property type="component" value="Unassembled WGS sequence"/>
</dbReference>
<keyword evidence="6 7" id="KW-0269">Exonuclease</keyword>
<dbReference type="OrthoDB" id="9773856at2"/>
<dbReference type="InterPro" id="IPR004843">
    <property type="entry name" value="Calcineurin-like_PHP"/>
</dbReference>
<evidence type="ECO:0000256" key="2">
    <source>
        <dbReference type="ARBA" id="ARBA00011322"/>
    </source>
</evidence>
<evidence type="ECO:0000256" key="3">
    <source>
        <dbReference type="ARBA" id="ARBA00013365"/>
    </source>
</evidence>
<comment type="similarity">
    <text evidence="1 7">Belongs to the SbcD family.</text>
</comment>
<dbReference type="Gene3D" id="3.30.160.720">
    <property type="match status" value="1"/>
</dbReference>
<dbReference type="InterPro" id="IPR041796">
    <property type="entry name" value="Mre11_N"/>
</dbReference>
<feature type="domain" description="Calcineurin-like phosphoesterase" evidence="8">
    <location>
        <begin position="1"/>
        <end position="236"/>
    </location>
</feature>
<dbReference type="GO" id="GO:0008408">
    <property type="term" value="F:3'-5' exonuclease activity"/>
    <property type="evidence" value="ECO:0007669"/>
    <property type="project" value="InterPro"/>
</dbReference>
<keyword evidence="11" id="KW-1185">Reference proteome</keyword>
<name>A0A1M5XCZ8_9VIBR</name>
<organism evidence="10 11">
    <name type="scientific">Vibrio aerogenes CECT 7868</name>
    <dbReference type="NCBI Taxonomy" id="1216006"/>
    <lineage>
        <taxon>Bacteria</taxon>
        <taxon>Pseudomonadati</taxon>
        <taxon>Pseudomonadota</taxon>
        <taxon>Gammaproteobacteria</taxon>
        <taxon>Vibrionales</taxon>
        <taxon>Vibrionaceae</taxon>
        <taxon>Vibrio</taxon>
    </lineage>
</organism>
<reference evidence="10 11" key="1">
    <citation type="submission" date="2016-11" db="EMBL/GenBank/DDBJ databases">
        <authorList>
            <person name="Jaros S."/>
            <person name="Januszkiewicz K."/>
            <person name="Wedrychowicz H."/>
        </authorList>
    </citation>
    <scope>NUCLEOTIDE SEQUENCE [LARGE SCALE GENOMIC DNA]</scope>
    <source>
        <strain evidence="10 11">CECT 7868</strain>
    </source>
</reference>
<dbReference type="PANTHER" id="PTHR30337">
    <property type="entry name" value="COMPONENT OF ATP-DEPENDENT DSDNA EXONUCLEASE"/>
    <property type="match status" value="1"/>
</dbReference>
<dbReference type="SUPFAM" id="SSF56300">
    <property type="entry name" value="Metallo-dependent phosphatases"/>
    <property type="match status" value="1"/>
</dbReference>
<evidence type="ECO:0000256" key="5">
    <source>
        <dbReference type="ARBA" id="ARBA00022801"/>
    </source>
</evidence>
<dbReference type="RefSeq" id="WP_073602864.1">
    <property type="nucleotide sequence ID" value="NZ_FQXZ01000011.1"/>
</dbReference>
<evidence type="ECO:0000256" key="4">
    <source>
        <dbReference type="ARBA" id="ARBA00022722"/>
    </source>
</evidence>
<dbReference type="PANTHER" id="PTHR30337:SF0">
    <property type="entry name" value="NUCLEASE SBCCD SUBUNIT D"/>
    <property type="match status" value="1"/>
</dbReference>
<dbReference type="Pfam" id="PF12320">
    <property type="entry name" value="SbcD_C"/>
    <property type="match status" value="1"/>
</dbReference>
<keyword evidence="7" id="KW-0255">Endonuclease</keyword>
<comment type="function">
    <text evidence="7">SbcCD cleaves DNA hairpin structures. These structures can inhibit DNA replication and are intermediates in certain DNA recombination reactions. The complex acts as a 3'-&gt;5' double strand exonuclease that can open hairpins. It also has a 5' single-strand endonuclease activity.</text>
</comment>
<evidence type="ECO:0000313" key="10">
    <source>
        <dbReference type="EMBL" id="SHH97700.1"/>
    </source>
</evidence>
<proteinExistence type="inferred from homology"/>
<protein>
    <recommendedName>
        <fullName evidence="3 7">Nuclease SbcCD subunit D</fullName>
    </recommendedName>
</protein>
<feature type="domain" description="Nuclease SbcCD subunit D C-terminal" evidence="9">
    <location>
        <begin position="284"/>
        <end position="380"/>
    </location>
</feature>
<dbReference type="GO" id="GO:0006310">
    <property type="term" value="P:DNA recombination"/>
    <property type="evidence" value="ECO:0007669"/>
    <property type="project" value="UniProtKB-KW"/>
</dbReference>
<dbReference type="EMBL" id="FQXZ01000011">
    <property type="protein sequence ID" value="SHH97700.1"/>
    <property type="molecule type" value="Genomic_DNA"/>
</dbReference>
<evidence type="ECO:0000256" key="1">
    <source>
        <dbReference type="ARBA" id="ARBA00010555"/>
    </source>
</evidence>
<dbReference type="Gene3D" id="3.60.21.10">
    <property type="match status" value="1"/>
</dbReference>
<dbReference type="CDD" id="cd00840">
    <property type="entry name" value="MPP_Mre11_N"/>
    <property type="match status" value="1"/>
</dbReference>
<gene>
    <name evidence="7 10" type="primary">sbcD</name>
    <name evidence="10" type="ORF">VA7868_01100</name>
</gene>
<accession>A0A1M5XCZ8</accession>
<dbReference type="AlphaFoldDB" id="A0A1M5XCZ8"/>
<dbReference type="InterPro" id="IPR029052">
    <property type="entry name" value="Metallo-depent_PP-like"/>
</dbReference>
<dbReference type="InterPro" id="IPR050535">
    <property type="entry name" value="DNA_Repair-Maintenance_Comp"/>
</dbReference>
<comment type="subunit">
    <text evidence="2 7">Heterodimer of SbcC and SbcD.</text>
</comment>
<sequence>MKILHTSDWHLGRALYGRKRYDEFQAFLSWLIETIKKQQVDVLVVAGDIFDTSTPNNRAQTLYYQFLCQIAASACHHVIVVAGNHDSPSFLNAPKALLEVLNVHVVGAVTDDPADEVIVLKDGHGEPMVIVCAVPYLRDRDIRTVEAGETIEDKEQKLLSGIRQHYMDIASVARQQKVVLKADIPVIATGHLFAAGGQTSDGDGVRELYVGSLAHVSASIFPDVFDYVALGHLHIPQLVGGHPHIRYSGSPLPMGFGEARQQKVVCLAEFSAGEMQVETVPVPVFQKLEQLKGDLATITERIEILKEQEENIWLEVTYTGIDVISDLNTRLNLMTDESCIEILRVKNPRIREQILGQTQVKETLDDLTAKEVFERCLSAHDVPVEQQETLMLAYQEILSSLDEDDLQAE</sequence>
<keyword evidence="7" id="KW-0235">DNA replication</keyword>
<dbReference type="STRING" id="1216006.VA7868_01100"/>
<dbReference type="GO" id="GO:0004519">
    <property type="term" value="F:endonuclease activity"/>
    <property type="evidence" value="ECO:0007669"/>
    <property type="project" value="UniProtKB-KW"/>
</dbReference>
<evidence type="ECO:0000313" key="11">
    <source>
        <dbReference type="Proteomes" id="UP000184608"/>
    </source>
</evidence>
<evidence type="ECO:0000256" key="6">
    <source>
        <dbReference type="ARBA" id="ARBA00022839"/>
    </source>
</evidence>
<keyword evidence="5 7" id="KW-0378">Hydrolase</keyword>
<evidence type="ECO:0000259" key="8">
    <source>
        <dbReference type="Pfam" id="PF00149"/>
    </source>
</evidence>
<evidence type="ECO:0000256" key="7">
    <source>
        <dbReference type="RuleBase" id="RU363069"/>
    </source>
</evidence>
<evidence type="ECO:0000259" key="9">
    <source>
        <dbReference type="Pfam" id="PF12320"/>
    </source>
</evidence>
<keyword evidence="7" id="KW-0233">DNA recombination</keyword>
<dbReference type="GO" id="GO:0006260">
    <property type="term" value="P:DNA replication"/>
    <property type="evidence" value="ECO:0007669"/>
    <property type="project" value="UniProtKB-KW"/>
</dbReference>
<dbReference type="Pfam" id="PF00149">
    <property type="entry name" value="Metallophos"/>
    <property type="match status" value="1"/>
</dbReference>